<accession>A0ABV0N3E0</accession>
<evidence type="ECO:0000313" key="2">
    <source>
        <dbReference type="Proteomes" id="UP001476798"/>
    </source>
</evidence>
<dbReference type="EMBL" id="JAHRIO010020604">
    <property type="protein sequence ID" value="MEQ2164802.1"/>
    <property type="molecule type" value="Genomic_DNA"/>
</dbReference>
<reference evidence="1 2" key="1">
    <citation type="submission" date="2021-06" db="EMBL/GenBank/DDBJ databases">
        <authorList>
            <person name="Palmer J.M."/>
        </authorList>
    </citation>
    <scope>NUCLEOTIDE SEQUENCE [LARGE SCALE GENOMIC DNA]</scope>
    <source>
        <strain evidence="1 2">GA_2019</strain>
        <tissue evidence="1">Muscle</tissue>
    </source>
</reference>
<comment type="caution">
    <text evidence="1">The sequence shown here is derived from an EMBL/GenBank/DDBJ whole genome shotgun (WGS) entry which is preliminary data.</text>
</comment>
<protein>
    <submittedName>
        <fullName evidence="1">Uncharacterized protein</fullName>
    </submittedName>
</protein>
<organism evidence="1 2">
    <name type="scientific">Goodea atripinnis</name>
    <dbReference type="NCBI Taxonomy" id="208336"/>
    <lineage>
        <taxon>Eukaryota</taxon>
        <taxon>Metazoa</taxon>
        <taxon>Chordata</taxon>
        <taxon>Craniata</taxon>
        <taxon>Vertebrata</taxon>
        <taxon>Euteleostomi</taxon>
        <taxon>Actinopterygii</taxon>
        <taxon>Neopterygii</taxon>
        <taxon>Teleostei</taxon>
        <taxon>Neoteleostei</taxon>
        <taxon>Acanthomorphata</taxon>
        <taxon>Ovalentaria</taxon>
        <taxon>Atherinomorphae</taxon>
        <taxon>Cyprinodontiformes</taxon>
        <taxon>Goodeidae</taxon>
        <taxon>Goodea</taxon>
    </lineage>
</organism>
<evidence type="ECO:0000313" key="1">
    <source>
        <dbReference type="EMBL" id="MEQ2164802.1"/>
    </source>
</evidence>
<name>A0ABV0N3E0_9TELE</name>
<keyword evidence="2" id="KW-1185">Reference proteome</keyword>
<gene>
    <name evidence="1" type="ORF">GOODEAATRI_010448</name>
</gene>
<proteinExistence type="predicted"/>
<dbReference type="Proteomes" id="UP001476798">
    <property type="component" value="Unassembled WGS sequence"/>
</dbReference>
<sequence>MLRTPMFLYPPASQNFSDVSQKRANRTSSSIRTMKSHRPIRRATEQALANGGQAPSRVMLSELKTEDTAYRLCSLIDSHCRALRSSDSQLVSIVHTNILSVSNDENGDNNPEQLTYVFALVEHERMFVFLEIYILRESFKNDIKIAGFNQVTSHYSA</sequence>